<protein>
    <submittedName>
        <fullName evidence="2">DUF3397 domain-containing protein</fullName>
    </submittedName>
</protein>
<evidence type="ECO:0000256" key="1">
    <source>
        <dbReference type="SAM" id="Phobius"/>
    </source>
</evidence>
<reference evidence="3" key="1">
    <citation type="journal article" date="2019" name="Int. J. Syst. Evol. Microbiol.">
        <title>The Global Catalogue of Microorganisms (GCM) 10K type strain sequencing project: providing services to taxonomists for standard genome sequencing and annotation.</title>
        <authorList>
            <consortium name="The Broad Institute Genomics Platform"/>
            <consortium name="The Broad Institute Genome Sequencing Center for Infectious Disease"/>
            <person name="Wu L."/>
            <person name="Ma J."/>
        </authorList>
    </citation>
    <scope>NUCLEOTIDE SEQUENCE [LARGE SCALE GENOMIC DNA]</scope>
    <source>
        <strain evidence="3">CCM 8934</strain>
    </source>
</reference>
<dbReference type="Pfam" id="PF11877">
    <property type="entry name" value="DUF3397"/>
    <property type="match status" value="1"/>
</dbReference>
<dbReference type="InterPro" id="IPR024515">
    <property type="entry name" value="DUF3397"/>
</dbReference>
<proteinExistence type="predicted"/>
<feature type="transmembrane region" description="Helical" evidence="1">
    <location>
        <begin position="68"/>
        <end position="85"/>
    </location>
</feature>
<name>A0ABW1UL86_9LACO</name>
<evidence type="ECO:0000313" key="3">
    <source>
        <dbReference type="Proteomes" id="UP001596227"/>
    </source>
</evidence>
<dbReference type="Proteomes" id="UP001596227">
    <property type="component" value="Unassembled WGS sequence"/>
</dbReference>
<dbReference type="RefSeq" id="WP_137607309.1">
    <property type="nucleotide sequence ID" value="NZ_BJDH01000004.1"/>
</dbReference>
<accession>A0ABW1UL86</accession>
<comment type="caution">
    <text evidence="2">The sequence shown here is derived from an EMBL/GenBank/DDBJ whole genome shotgun (WGS) entry which is preliminary data.</text>
</comment>
<evidence type="ECO:0000313" key="2">
    <source>
        <dbReference type="EMBL" id="MFC6296152.1"/>
    </source>
</evidence>
<keyword evidence="1" id="KW-0812">Transmembrane</keyword>
<organism evidence="2 3">
    <name type="scientific">Lactiplantibacillus daoliensis</name>
    <dbReference type="NCBI Taxonomy" id="2559916"/>
    <lineage>
        <taxon>Bacteria</taxon>
        <taxon>Bacillati</taxon>
        <taxon>Bacillota</taxon>
        <taxon>Bacilli</taxon>
        <taxon>Lactobacillales</taxon>
        <taxon>Lactobacillaceae</taxon>
        <taxon>Lactiplantibacillus</taxon>
    </lineage>
</organism>
<keyword evidence="1" id="KW-0472">Membrane</keyword>
<feature type="transmembrane region" description="Helical" evidence="1">
    <location>
        <begin position="37"/>
        <end position="56"/>
    </location>
</feature>
<sequence length="123" mass="14199">MNDLFTNWLGQISLIAAVSVVVLGLKRLLRRFWPAQLLLIDFWPPFLIIFTHFLTLQTTDSSIVPYEVISLMIMGIGLTILSVIQQGEILYGRFFRLFWRVTDLLTIVIYLLALVIFLLTRVA</sequence>
<keyword evidence="3" id="KW-1185">Reference proteome</keyword>
<keyword evidence="1" id="KW-1133">Transmembrane helix</keyword>
<feature type="transmembrane region" description="Helical" evidence="1">
    <location>
        <begin position="6"/>
        <end position="25"/>
    </location>
</feature>
<feature type="transmembrane region" description="Helical" evidence="1">
    <location>
        <begin position="97"/>
        <end position="119"/>
    </location>
</feature>
<dbReference type="EMBL" id="JBHSSB010000032">
    <property type="protein sequence ID" value="MFC6296152.1"/>
    <property type="molecule type" value="Genomic_DNA"/>
</dbReference>
<gene>
    <name evidence="2" type="ORF">ACFQH1_13140</name>
</gene>